<dbReference type="Proteomes" id="UP000010809">
    <property type="component" value="Chromosome"/>
</dbReference>
<dbReference type="Gene3D" id="3.90.1070.10">
    <property type="match status" value="1"/>
</dbReference>
<dbReference type="PATRIC" id="fig|1255043.3.peg.3758"/>
<dbReference type="KEGG" id="tni:TVNIR_3724"/>
<dbReference type="PANTHER" id="PTHR46521">
    <property type="entry name" value="SUCROSE-PHOSPHATASE 2-RELATED"/>
    <property type="match status" value="1"/>
</dbReference>
<keyword evidence="3" id="KW-0328">Glycosyltransferase</keyword>
<dbReference type="HOGENOM" id="CLU_030534_2_0_6"/>
<name>L0E276_THIND</name>
<dbReference type="AlphaFoldDB" id="L0E276"/>
<keyword evidence="1" id="KW-0378">Hydrolase</keyword>
<sequence length="286" mass="31613">MPDLLVLCTDLDRTVIPNGDQPESPEARPLLRRLAARPETVLVYVSGRDEDLLRGAIRDYALPVPEFAIGDVGTTIYRLDGERWTRWRAWSQEIAPDWQGWEGPDLAGWLDALDGLELQEPEKQNDFKLSYYAPSDVRPGPLLQAVRECLDAHGVRANLIWSIDEQADRGLLDVLPASANKRHAIEFLMREQGFPDRATMFAGDSGNDLDVLVSGLQAVLVRNAPNEVRAEAVRRAGEAGHPERLYVARGGFLGMNGHYAAGVLEGVAHFFPEAVAWLTGGPGTRR</sequence>
<dbReference type="InterPro" id="IPR023214">
    <property type="entry name" value="HAD_sf"/>
</dbReference>
<dbReference type="PANTHER" id="PTHR46521:SF4">
    <property type="entry name" value="SUCROSE-PHOSPHATASE 2-RELATED"/>
    <property type="match status" value="1"/>
</dbReference>
<dbReference type="SFLD" id="SFLDG01140">
    <property type="entry name" value="C2.B:_Phosphomannomutase_and_P"/>
    <property type="match status" value="1"/>
</dbReference>
<dbReference type="Gene3D" id="3.40.50.1000">
    <property type="entry name" value="HAD superfamily/HAD-like"/>
    <property type="match status" value="1"/>
</dbReference>
<dbReference type="GO" id="GO:0016791">
    <property type="term" value="F:phosphatase activity"/>
    <property type="evidence" value="ECO:0007669"/>
    <property type="project" value="UniProtKB-ARBA"/>
</dbReference>
<dbReference type="SFLD" id="SFLDS00003">
    <property type="entry name" value="Haloacid_Dehalogenase"/>
    <property type="match status" value="1"/>
</dbReference>
<dbReference type="InterPro" id="IPR036412">
    <property type="entry name" value="HAD-like_sf"/>
</dbReference>
<evidence type="ECO:0000313" key="4">
    <source>
        <dbReference type="Proteomes" id="UP000010809"/>
    </source>
</evidence>
<dbReference type="eggNOG" id="COG0561">
    <property type="taxonomic scope" value="Bacteria"/>
</dbReference>
<dbReference type="GO" id="GO:0000287">
    <property type="term" value="F:magnesium ion binding"/>
    <property type="evidence" value="ECO:0007669"/>
    <property type="project" value="UniProtKB-ARBA"/>
</dbReference>
<dbReference type="GO" id="GO:0003825">
    <property type="term" value="F:alpha,alpha-trehalose-phosphate synthase (UDP-forming) activity"/>
    <property type="evidence" value="ECO:0007669"/>
    <property type="project" value="UniProtKB-EC"/>
</dbReference>
<dbReference type="OrthoDB" id="9815690at2"/>
<protein>
    <submittedName>
        <fullName evidence="3">Alpha,alpha-trehalose-phosphate synthase (UDP-forming)</fullName>
        <ecNumber evidence="3">2.4.1.15</ecNumber>
    </submittedName>
</protein>
<evidence type="ECO:0000259" key="2">
    <source>
        <dbReference type="Pfam" id="PF05116"/>
    </source>
</evidence>
<dbReference type="EMBL" id="CP003989">
    <property type="protein sequence ID" value="AGA35352.1"/>
    <property type="molecule type" value="Genomic_DNA"/>
</dbReference>
<feature type="domain" description="Sucrose phosphatase-like" evidence="2">
    <location>
        <begin position="5"/>
        <end position="270"/>
    </location>
</feature>
<dbReference type="EC" id="2.4.1.15" evidence="3"/>
<keyword evidence="4" id="KW-1185">Reference proteome</keyword>
<dbReference type="STRING" id="1255043.TVNIR_3724"/>
<organism evidence="3 4">
    <name type="scientific">Thioalkalivibrio nitratireducens (strain DSM 14787 / UNIQEM 213 / ALEN2)</name>
    <dbReference type="NCBI Taxonomy" id="1255043"/>
    <lineage>
        <taxon>Bacteria</taxon>
        <taxon>Pseudomonadati</taxon>
        <taxon>Pseudomonadota</taxon>
        <taxon>Gammaproteobacteria</taxon>
        <taxon>Chromatiales</taxon>
        <taxon>Ectothiorhodospiraceae</taxon>
        <taxon>Thioalkalivibrio</taxon>
    </lineage>
</organism>
<evidence type="ECO:0000313" key="3">
    <source>
        <dbReference type="EMBL" id="AGA35352.1"/>
    </source>
</evidence>
<dbReference type="Pfam" id="PF05116">
    <property type="entry name" value="S6PP"/>
    <property type="match status" value="1"/>
</dbReference>
<dbReference type="RefSeq" id="WP_015260444.1">
    <property type="nucleotide sequence ID" value="NC_019902.2"/>
</dbReference>
<gene>
    <name evidence="3" type="ordered locus">TVNIR_3724</name>
</gene>
<accession>L0E276</accession>
<keyword evidence="3" id="KW-0808">Transferase</keyword>
<evidence type="ECO:0000256" key="1">
    <source>
        <dbReference type="ARBA" id="ARBA00022801"/>
    </source>
</evidence>
<reference evidence="3" key="1">
    <citation type="submission" date="2015-12" db="EMBL/GenBank/DDBJ databases">
        <authorList>
            <person name="Tikhonova T.V."/>
            <person name="Pavlov A.R."/>
            <person name="Beletsky A.V."/>
            <person name="Mardanov A.V."/>
            <person name="Sorokin D.Y."/>
            <person name="Ravin N.V."/>
            <person name="Popov V.O."/>
        </authorList>
    </citation>
    <scope>NUCLEOTIDE SEQUENCE</scope>
    <source>
        <strain evidence="3">DSM 14787</strain>
    </source>
</reference>
<dbReference type="SUPFAM" id="SSF56784">
    <property type="entry name" value="HAD-like"/>
    <property type="match status" value="1"/>
</dbReference>
<proteinExistence type="predicted"/>
<dbReference type="InterPro" id="IPR006379">
    <property type="entry name" value="HAD-SF_hydro_IIB"/>
</dbReference>
<dbReference type="NCBIfam" id="TIGR01484">
    <property type="entry name" value="HAD-SF-IIB"/>
    <property type="match status" value="1"/>
</dbReference>
<dbReference type="SFLD" id="SFLDG01141">
    <property type="entry name" value="C2.B.1:_Sucrose_Phosphatase_Li"/>
    <property type="match status" value="1"/>
</dbReference>
<dbReference type="InterPro" id="IPR006380">
    <property type="entry name" value="SPP-like_dom"/>
</dbReference>
<dbReference type="InterPro" id="IPR051518">
    <property type="entry name" value="Sucrose_Phosphatase"/>
</dbReference>